<dbReference type="AlphaFoldDB" id="A0AAV4MJL9"/>
<keyword evidence="2" id="KW-1185">Reference proteome</keyword>
<evidence type="ECO:0000313" key="2">
    <source>
        <dbReference type="Proteomes" id="UP001054837"/>
    </source>
</evidence>
<name>A0AAV4MJL9_9ARAC</name>
<dbReference type="EMBL" id="BPLQ01000560">
    <property type="protein sequence ID" value="GIX72759.1"/>
    <property type="molecule type" value="Genomic_DNA"/>
</dbReference>
<gene>
    <name evidence="1" type="ORF">CDAR_318711</name>
</gene>
<accession>A0AAV4MJL9</accession>
<dbReference type="Proteomes" id="UP001054837">
    <property type="component" value="Unassembled WGS sequence"/>
</dbReference>
<protein>
    <recommendedName>
        <fullName evidence="3">RNase H type-1 domain-containing protein</fullName>
    </recommendedName>
</protein>
<dbReference type="SUPFAM" id="SSF53098">
    <property type="entry name" value="Ribonuclease H-like"/>
    <property type="match status" value="1"/>
</dbReference>
<dbReference type="Gene3D" id="3.30.420.10">
    <property type="entry name" value="Ribonuclease H-like superfamily/Ribonuclease H"/>
    <property type="match status" value="1"/>
</dbReference>
<organism evidence="1 2">
    <name type="scientific">Caerostris darwini</name>
    <dbReference type="NCBI Taxonomy" id="1538125"/>
    <lineage>
        <taxon>Eukaryota</taxon>
        <taxon>Metazoa</taxon>
        <taxon>Ecdysozoa</taxon>
        <taxon>Arthropoda</taxon>
        <taxon>Chelicerata</taxon>
        <taxon>Arachnida</taxon>
        <taxon>Araneae</taxon>
        <taxon>Araneomorphae</taxon>
        <taxon>Entelegynae</taxon>
        <taxon>Araneoidea</taxon>
        <taxon>Araneidae</taxon>
        <taxon>Caerostris</taxon>
    </lineage>
</organism>
<evidence type="ECO:0000313" key="1">
    <source>
        <dbReference type="EMBL" id="GIX72759.1"/>
    </source>
</evidence>
<sequence>MQNITISAADLEDPPTIEPPWEKMKFEWKFHQEQDSGCCIFPDGSKMGNRVGCAMVVYTERAEIFHSCKRLNDEASVYMAEMNAIKLAIEHIIHNRIP</sequence>
<dbReference type="GO" id="GO:0003676">
    <property type="term" value="F:nucleic acid binding"/>
    <property type="evidence" value="ECO:0007669"/>
    <property type="project" value="InterPro"/>
</dbReference>
<dbReference type="InterPro" id="IPR012337">
    <property type="entry name" value="RNaseH-like_sf"/>
</dbReference>
<reference evidence="1 2" key="1">
    <citation type="submission" date="2021-06" db="EMBL/GenBank/DDBJ databases">
        <title>Caerostris darwini draft genome.</title>
        <authorList>
            <person name="Kono N."/>
            <person name="Arakawa K."/>
        </authorList>
    </citation>
    <scope>NUCLEOTIDE SEQUENCE [LARGE SCALE GENOMIC DNA]</scope>
</reference>
<dbReference type="InterPro" id="IPR036397">
    <property type="entry name" value="RNaseH_sf"/>
</dbReference>
<evidence type="ECO:0008006" key="3">
    <source>
        <dbReference type="Google" id="ProtNLM"/>
    </source>
</evidence>
<proteinExistence type="predicted"/>
<comment type="caution">
    <text evidence="1">The sequence shown here is derived from an EMBL/GenBank/DDBJ whole genome shotgun (WGS) entry which is preliminary data.</text>
</comment>